<dbReference type="Pfam" id="PF07686">
    <property type="entry name" value="V-set"/>
    <property type="match status" value="1"/>
</dbReference>
<gene>
    <name evidence="4" type="ORF">IRJ41_000930</name>
</gene>
<organism evidence="4 5">
    <name type="scientific">Triplophysa rosa</name>
    <name type="common">Cave loach</name>
    <dbReference type="NCBI Taxonomy" id="992332"/>
    <lineage>
        <taxon>Eukaryota</taxon>
        <taxon>Metazoa</taxon>
        <taxon>Chordata</taxon>
        <taxon>Craniata</taxon>
        <taxon>Vertebrata</taxon>
        <taxon>Euteleostomi</taxon>
        <taxon>Actinopterygii</taxon>
        <taxon>Neopterygii</taxon>
        <taxon>Teleostei</taxon>
        <taxon>Ostariophysi</taxon>
        <taxon>Cypriniformes</taxon>
        <taxon>Nemacheilidae</taxon>
        <taxon>Triplophysa</taxon>
    </lineage>
</organism>
<feature type="signal peptide" evidence="2">
    <location>
        <begin position="1"/>
        <end position="18"/>
    </location>
</feature>
<evidence type="ECO:0000313" key="5">
    <source>
        <dbReference type="Proteomes" id="UP001059041"/>
    </source>
</evidence>
<dbReference type="SMART" id="SM00409">
    <property type="entry name" value="IG"/>
    <property type="match status" value="1"/>
</dbReference>
<keyword evidence="1" id="KW-1133">Transmembrane helix</keyword>
<evidence type="ECO:0000259" key="3">
    <source>
        <dbReference type="SMART" id="SM00409"/>
    </source>
</evidence>
<dbReference type="InterPro" id="IPR036179">
    <property type="entry name" value="Ig-like_dom_sf"/>
</dbReference>
<dbReference type="Gene3D" id="2.60.40.10">
    <property type="entry name" value="Immunoglobulins"/>
    <property type="match status" value="1"/>
</dbReference>
<reference evidence="4" key="1">
    <citation type="submission" date="2021-02" db="EMBL/GenBank/DDBJ databases">
        <title>Comparative genomics reveals that relaxation of natural selection precedes convergent phenotypic evolution of cavefish.</title>
        <authorList>
            <person name="Peng Z."/>
        </authorList>
    </citation>
    <scope>NUCLEOTIDE SEQUENCE</scope>
    <source>
        <tissue evidence="4">Muscle</tissue>
    </source>
</reference>
<dbReference type="InterPro" id="IPR013106">
    <property type="entry name" value="Ig_V-set"/>
</dbReference>
<evidence type="ECO:0000313" key="4">
    <source>
        <dbReference type="EMBL" id="KAI7789620.1"/>
    </source>
</evidence>
<feature type="chain" id="PRO_5040876596" description="Immunoglobulin domain-containing protein" evidence="2">
    <location>
        <begin position="19"/>
        <end position="182"/>
    </location>
</feature>
<sequence>MKNLLILFCSLLLSGVFGETDDGNMSVKEGDSVTLKIKPQDINRAEDLRWRFNDTIIAKIDLEGKDKPPVYPDEKRFRDRLKLERENGSLTITHITSEHSGVYQLEIRRSQSTYKTFRVSVIAITEPSQMSHWMITGPVLAVAVVLLLVGVLYVIYKRYKKRDEMLEYGKKVKKKKMRLPYI</sequence>
<evidence type="ECO:0000256" key="2">
    <source>
        <dbReference type="SAM" id="SignalP"/>
    </source>
</evidence>
<feature type="domain" description="Immunoglobulin" evidence="3">
    <location>
        <begin position="22"/>
        <end position="122"/>
    </location>
</feature>
<dbReference type="EMBL" id="JAFHDT010000414">
    <property type="protein sequence ID" value="KAI7789620.1"/>
    <property type="molecule type" value="Genomic_DNA"/>
</dbReference>
<dbReference type="Proteomes" id="UP001059041">
    <property type="component" value="Unassembled WGS sequence"/>
</dbReference>
<keyword evidence="1" id="KW-0812">Transmembrane</keyword>
<keyword evidence="5" id="KW-1185">Reference proteome</keyword>
<evidence type="ECO:0000256" key="1">
    <source>
        <dbReference type="SAM" id="Phobius"/>
    </source>
</evidence>
<comment type="caution">
    <text evidence="4">The sequence shown here is derived from an EMBL/GenBank/DDBJ whole genome shotgun (WGS) entry which is preliminary data.</text>
</comment>
<dbReference type="AlphaFoldDB" id="A0A9W7T2Z9"/>
<dbReference type="InterPro" id="IPR003599">
    <property type="entry name" value="Ig_sub"/>
</dbReference>
<keyword evidence="2" id="KW-0732">Signal</keyword>
<accession>A0A9W7T2Z9</accession>
<feature type="transmembrane region" description="Helical" evidence="1">
    <location>
        <begin position="133"/>
        <end position="156"/>
    </location>
</feature>
<dbReference type="PANTHER" id="PTHR21063">
    <property type="entry name" value="LFA-3"/>
    <property type="match status" value="1"/>
</dbReference>
<name>A0A9W7T2Z9_TRIRA</name>
<protein>
    <recommendedName>
        <fullName evidence="3">Immunoglobulin domain-containing protein</fullName>
    </recommendedName>
</protein>
<dbReference type="InterPro" id="IPR013783">
    <property type="entry name" value="Ig-like_fold"/>
</dbReference>
<dbReference type="SUPFAM" id="SSF48726">
    <property type="entry name" value="Immunoglobulin"/>
    <property type="match status" value="1"/>
</dbReference>
<keyword evidence="1" id="KW-0472">Membrane</keyword>
<dbReference type="PANTHER" id="PTHR21063:SF4">
    <property type="entry name" value="CD48 ANTIGEN-RELATED"/>
    <property type="match status" value="1"/>
</dbReference>
<proteinExistence type="predicted"/>